<evidence type="ECO:0000256" key="16">
    <source>
        <dbReference type="SAM" id="MobiDB-lite"/>
    </source>
</evidence>
<evidence type="ECO:0000256" key="8">
    <source>
        <dbReference type="ARBA" id="ARBA00022989"/>
    </source>
</evidence>
<dbReference type="Pfam" id="PF11819">
    <property type="entry name" value="CUPID"/>
    <property type="match status" value="1"/>
</dbReference>
<name>A0A3M0LAU9_HIRRU</name>
<keyword evidence="8 17" id="KW-1133">Transmembrane helix</keyword>
<feature type="domain" description="Cytohesin Ubiquitin Protein Inducing" evidence="19">
    <location>
        <begin position="9"/>
        <end position="70"/>
    </location>
</feature>
<dbReference type="InterPro" id="IPR033118">
    <property type="entry name" value="EXPERA"/>
</dbReference>
<keyword evidence="14" id="KW-0753">Steroid metabolism</keyword>
<evidence type="ECO:0000256" key="2">
    <source>
        <dbReference type="ARBA" id="ARBA00004496"/>
    </source>
</evidence>
<dbReference type="PANTHER" id="PTHR14207:SF0">
    <property type="entry name" value="3-BETA-HYDROXYSTEROID-DELTA(8),DELTA(7)-ISOMERASE"/>
    <property type="match status" value="1"/>
</dbReference>
<sequence length="185" mass="20543">MGGHGGADGAVAPEYPLEPGERPQPPPRRRSAGPRGDPPRGVPCRREAQRQVQVQLQVLEAARRLAAVPGLPPEQRRRRQRLQAEAAQRLRQLRAQLGNPGHDENGSLCELPALENGQLYGDVLYFATEARAGWTHSDPRPFYFWGYFVGLNGVWVLVPGLLLLDACHQLATAQRGHDRPRHKSH</sequence>
<feature type="domain" description="EXPERA" evidence="18">
    <location>
        <begin position="117"/>
        <end position="165"/>
    </location>
</feature>
<keyword evidence="9" id="KW-0756">Sterol biosynthesis</keyword>
<evidence type="ECO:0000256" key="4">
    <source>
        <dbReference type="ARBA" id="ARBA00022490"/>
    </source>
</evidence>
<evidence type="ECO:0000256" key="3">
    <source>
        <dbReference type="ARBA" id="ARBA00008337"/>
    </source>
</evidence>
<comment type="caution">
    <text evidence="20">The sequence shown here is derived from an EMBL/GenBank/DDBJ whole genome shotgun (WGS) entry which is preliminary data.</text>
</comment>
<comment type="subcellular location">
    <subcellularLocation>
        <location evidence="2">Cytoplasm</location>
    </subcellularLocation>
    <subcellularLocation>
        <location evidence="1">Membrane</location>
        <topology evidence="1">Multi-pass membrane protein</topology>
    </subcellularLocation>
</comment>
<evidence type="ECO:0000259" key="19">
    <source>
        <dbReference type="Pfam" id="PF11819"/>
    </source>
</evidence>
<accession>A0A3M0LAU9</accession>
<evidence type="ECO:0000256" key="9">
    <source>
        <dbReference type="ARBA" id="ARBA00023011"/>
    </source>
</evidence>
<keyword evidence="4" id="KW-0963">Cytoplasm</keyword>
<evidence type="ECO:0000313" key="21">
    <source>
        <dbReference type="Proteomes" id="UP000269221"/>
    </source>
</evidence>
<comment type="similarity">
    <text evidence="3">Belongs to the EBP family.</text>
</comment>
<evidence type="ECO:0000313" key="20">
    <source>
        <dbReference type="EMBL" id="RMC22639.1"/>
    </source>
</evidence>
<dbReference type="Proteomes" id="UP000269221">
    <property type="component" value="Unassembled WGS sequence"/>
</dbReference>
<keyword evidence="15" id="KW-0413">Isomerase</keyword>
<evidence type="ECO:0000256" key="17">
    <source>
        <dbReference type="SAM" id="Phobius"/>
    </source>
</evidence>
<evidence type="ECO:0000256" key="6">
    <source>
        <dbReference type="ARBA" id="ARBA00022692"/>
    </source>
</evidence>
<keyword evidence="7" id="KW-0752">Steroid biosynthesis</keyword>
<keyword evidence="21" id="KW-1185">Reference proteome</keyword>
<evidence type="ECO:0000259" key="18">
    <source>
        <dbReference type="Pfam" id="PF05241"/>
    </source>
</evidence>
<evidence type="ECO:0000256" key="13">
    <source>
        <dbReference type="ARBA" id="ARBA00023166"/>
    </source>
</evidence>
<dbReference type="AlphaFoldDB" id="A0A3M0LAU9"/>
<evidence type="ECO:0000256" key="15">
    <source>
        <dbReference type="ARBA" id="ARBA00023235"/>
    </source>
</evidence>
<dbReference type="EMBL" id="QRBI01000054">
    <property type="protein sequence ID" value="RMC22639.1"/>
    <property type="molecule type" value="Genomic_DNA"/>
</dbReference>
<dbReference type="PANTHER" id="PTHR14207">
    <property type="entry name" value="STEROL ISOMERASE"/>
    <property type="match status" value="1"/>
</dbReference>
<dbReference type="GO" id="GO:0004769">
    <property type="term" value="F:steroid Delta-isomerase activity"/>
    <property type="evidence" value="ECO:0007669"/>
    <property type="project" value="TreeGrafter"/>
</dbReference>
<evidence type="ECO:0000256" key="14">
    <source>
        <dbReference type="ARBA" id="ARBA00023221"/>
    </source>
</evidence>
<dbReference type="Pfam" id="PF05241">
    <property type="entry name" value="EBP"/>
    <property type="match status" value="1"/>
</dbReference>
<dbReference type="InterPro" id="IPR021774">
    <property type="entry name" value="CUPID"/>
</dbReference>
<evidence type="ECO:0000256" key="5">
    <source>
        <dbReference type="ARBA" id="ARBA00022516"/>
    </source>
</evidence>
<keyword evidence="12 17" id="KW-0472">Membrane</keyword>
<reference evidence="20 21" key="1">
    <citation type="submission" date="2018-07" db="EMBL/GenBank/DDBJ databases">
        <title>A high quality draft genome assembly of the barn swallow (H. rustica rustica).</title>
        <authorList>
            <person name="Formenti G."/>
            <person name="Chiara M."/>
            <person name="Poveda L."/>
            <person name="Francoijs K.-J."/>
            <person name="Bonisoli-Alquati A."/>
            <person name="Canova L."/>
            <person name="Gianfranceschi L."/>
            <person name="Horner D.S."/>
            <person name="Saino N."/>
        </authorList>
    </citation>
    <scope>NUCLEOTIDE SEQUENCE [LARGE SCALE GENOMIC DNA]</scope>
    <source>
        <strain evidence="20">Chelidonia</strain>
        <tissue evidence="20">Blood</tissue>
    </source>
</reference>
<dbReference type="GO" id="GO:0005783">
    <property type="term" value="C:endoplasmic reticulum"/>
    <property type="evidence" value="ECO:0007669"/>
    <property type="project" value="TreeGrafter"/>
</dbReference>
<dbReference type="InterPro" id="IPR007905">
    <property type="entry name" value="EBP"/>
</dbReference>
<dbReference type="STRING" id="333673.A0A3M0LAU9"/>
<protein>
    <submittedName>
        <fullName evidence="20">Uncharacterized protein</fullName>
    </submittedName>
</protein>
<evidence type="ECO:0000256" key="11">
    <source>
        <dbReference type="ARBA" id="ARBA00023098"/>
    </source>
</evidence>
<keyword evidence="5" id="KW-0444">Lipid biosynthesis</keyword>
<feature type="region of interest" description="Disordered" evidence="16">
    <location>
        <begin position="1"/>
        <end position="49"/>
    </location>
</feature>
<keyword evidence="6 17" id="KW-0812">Transmembrane</keyword>
<dbReference type="GO" id="GO:0000247">
    <property type="term" value="F:C-8 sterol isomerase activity"/>
    <property type="evidence" value="ECO:0007669"/>
    <property type="project" value="TreeGrafter"/>
</dbReference>
<dbReference type="GO" id="GO:0006695">
    <property type="term" value="P:cholesterol biosynthetic process"/>
    <property type="evidence" value="ECO:0007669"/>
    <property type="project" value="TreeGrafter"/>
</dbReference>
<organism evidence="20 21">
    <name type="scientific">Hirundo rustica rustica</name>
    <dbReference type="NCBI Taxonomy" id="333673"/>
    <lineage>
        <taxon>Eukaryota</taxon>
        <taxon>Metazoa</taxon>
        <taxon>Chordata</taxon>
        <taxon>Craniata</taxon>
        <taxon>Vertebrata</taxon>
        <taxon>Euteleostomi</taxon>
        <taxon>Archelosauria</taxon>
        <taxon>Archosauria</taxon>
        <taxon>Dinosauria</taxon>
        <taxon>Saurischia</taxon>
        <taxon>Theropoda</taxon>
        <taxon>Coelurosauria</taxon>
        <taxon>Aves</taxon>
        <taxon>Neognathae</taxon>
        <taxon>Neoaves</taxon>
        <taxon>Telluraves</taxon>
        <taxon>Australaves</taxon>
        <taxon>Passeriformes</taxon>
        <taxon>Sylvioidea</taxon>
        <taxon>Hirundinidae</taxon>
        <taxon>Hirundo</taxon>
    </lineage>
</organism>
<feature type="transmembrane region" description="Helical" evidence="17">
    <location>
        <begin position="142"/>
        <end position="164"/>
    </location>
</feature>
<keyword evidence="10" id="KW-0175">Coiled coil</keyword>
<evidence type="ECO:0000256" key="10">
    <source>
        <dbReference type="ARBA" id="ARBA00023054"/>
    </source>
</evidence>
<keyword evidence="11" id="KW-0443">Lipid metabolism</keyword>
<dbReference type="OrthoDB" id="58557at2759"/>
<evidence type="ECO:0000256" key="1">
    <source>
        <dbReference type="ARBA" id="ARBA00004141"/>
    </source>
</evidence>
<proteinExistence type="inferred from homology"/>
<dbReference type="GO" id="GO:0047750">
    <property type="term" value="F:cholestenol delta-isomerase activity"/>
    <property type="evidence" value="ECO:0007669"/>
    <property type="project" value="InterPro"/>
</dbReference>
<dbReference type="GO" id="GO:0016020">
    <property type="term" value="C:membrane"/>
    <property type="evidence" value="ECO:0007669"/>
    <property type="project" value="UniProtKB-SubCell"/>
</dbReference>
<evidence type="ECO:0000256" key="12">
    <source>
        <dbReference type="ARBA" id="ARBA00023136"/>
    </source>
</evidence>
<keyword evidence="13" id="KW-1207">Sterol metabolism</keyword>
<gene>
    <name evidence="20" type="ORF">DUI87_00357</name>
</gene>
<evidence type="ECO:0000256" key="7">
    <source>
        <dbReference type="ARBA" id="ARBA00022955"/>
    </source>
</evidence>